<name>A0A8S1ISU0_9CHLO</name>
<proteinExistence type="predicted"/>
<evidence type="ECO:0000256" key="1">
    <source>
        <dbReference type="SAM" id="MobiDB-lite"/>
    </source>
</evidence>
<evidence type="ECO:0000313" key="2">
    <source>
        <dbReference type="EMBL" id="CAD7698065.1"/>
    </source>
</evidence>
<comment type="caution">
    <text evidence="2">The sequence shown here is derived from an EMBL/GenBank/DDBJ whole genome shotgun (WGS) entry which is preliminary data.</text>
</comment>
<protein>
    <submittedName>
        <fullName evidence="2">Uncharacterized protein</fullName>
    </submittedName>
</protein>
<reference evidence="2" key="1">
    <citation type="submission" date="2020-12" db="EMBL/GenBank/DDBJ databases">
        <authorList>
            <person name="Iha C."/>
        </authorList>
    </citation>
    <scope>NUCLEOTIDE SEQUENCE</scope>
</reference>
<gene>
    <name evidence="2" type="ORF">OSTQU699_LOCUS3426</name>
</gene>
<sequence length="172" mass="18791">MRLGDNAGARKLLQEKATVSIAQTRADSRAEANITLAAKLSDILRVRQTKLINLYSNKKRLKEGAVGLSVSPDAAISHGPRPAAPIPAINNARHQDRSSGDGNPSAPGSLDDSPSWEDDYESLARSLTEQPFPCEEDLEVAFLALERKSLERMLEISPRTGGAPPWRERKPR</sequence>
<dbReference type="EMBL" id="CAJHUC010000754">
    <property type="protein sequence ID" value="CAD7698065.1"/>
    <property type="molecule type" value="Genomic_DNA"/>
</dbReference>
<dbReference type="AlphaFoldDB" id="A0A8S1ISU0"/>
<accession>A0A8S1ISU0</accession>
<organism evidence="2 3">
    <name type="scientific">Ostreobium quekettii</name>
    <dbReference type="NCBI Taxonomy" id="121088"/>
    <lineage>
        <taxon>Eukaryota</taxon>
        <taxon>Viridiplantae</taxon>
        <taxon>Chlorophyta</taxon>
        <taxon>core chlorophytes</taxon>
        <taxon>Ulvophyceae</taxon>
        <taxon>TCBD clade</taxon>
        <taxon>Bryopsidales</taxon>
        <taxon>Ostreobineae</taxon>
        <taxon>Ostreobiaceae</taxon>
        <taxon>Ostreobium</taxon>
    </lineage>
</organism>
<evidence type="ECO:0000313" key="3">
    <source>
        <dbReference type="Proteomes" id="UP000708148"/>
    </source>
</evidence>
<dbReference type="Proteomes" id="UP000708148">
    <property type="component" value="Unassembled WGS sequence"/>
</dbReference>
<feature type="region of interest" description="Disordered" evidence="1">
    <location>
        <begin position="71"/>
        <end position="128"/>
    </location>
</feature>
<feature type="region of interest" description="Disordered" evidence="1">
    <location>
        <begin position="153"/>
        <end position="172"/>
    </location>
</feature>
<keyword evidence="3" id="KW-1185">Reference proteome</keyword>